<organism evidence="1">
    <name type="scientific">Pieris brassicae granulosis virus</name>
    <name type="common">PbGV</name>
    <name type="synonym">Pieris brassicae granulovirus</name>
    <dbReference type="NCBI Taxonomy" id="10465"/>
    <lineage>
        <taxon>Viruses</taxon>
        <taxon>Viruses incertae sedis</taxon>
        <taxon>Naldaviricetes</taxon>
        <taxon>Lefavirales</taxon>
        <taxon>Baculoviridae</taxon>
        <taxon>Betabaculovirus</taxon>
        <taxon>Betabaculovirus arrapae</taxon>
    </lineage>
</organism>
<protein>
    <submittedName>
        <fullName evidence="1">Very late expression factor 1</fullName>
    </submittedName>
</protein>
<reference evidence="1" key="1">
    <citation type="submission" date="2019-11" db="EMBL/GenBank/DDBJ databases">
        <title>Studies on the baculoviruses infecting the caterpillars, Spilarctia obliqua Walker (Erebidae) and Pieris brassicae Linn. (Pieridae) (Insecta: Lepidoptera).</title>
        <authorList>
            <person name="Paul S."/>
            <person name="Arumugaperumal A."/>
            <person name="Sathiya Balasingh Thangapandi E.J.J."/>
            <person name="Sarjubala Devi H."/>
            <person name="Johnson T."/>
            <person name="Maisnam S."/>
            <person name="Krishnavel S."/>
            <person name="Soman Syamala S."/>
            <person name="Ramamoorthy S."/>
            <person name="Karthikeyan R."/>
            <person name="Subburaman C."/>
            <person name="Jeyaprakash R."/>
            <person name="Azhaguchamy M."/>
            <person name="Ramaiyer V."/>
            <person name="Sivasubramaniam S."/>
        </authorList>
    </citation>
    <scope>NUCLEOTIDE SEQUENCE</scope>
    <source>
        <strain evidence="1">Manipur</strain>
    </source>
</reference>
<organismHost>
    <name type="scientific">Pieris brassicae</name>
    <name type="common">White butterfly</name>
    <name type="synonym">Large white butterfly</name>
    <dbReference type="NCBI Taxonomy" id="7116"/>
</organismHost>
<dbReference type="EMBL" id="MN750560">
    <property type="protein sequence ID" value="QNN89461.1"/>
    <property type="molecule type" value="Genomic_DNA"/>
</dbReference>
<name>A0A7G9U8N0_GVPB</name>
<sequence>MRITNAYQIKLEDLQKVYEKGEHKVLNLLTKHSKVNFCYVKCIDKRALKMALDMYQKFP</sequence>
<proteinExistence type="predicted"/>
<accession>A0A7G9U8N0</accession>
<evidence type="ECO:0000313" key="1">
    <source>
        <dbReference type="EMBL" id="QNN89461.1"/>
    </source>
</evidence>